<feature type="domain" description="YhcG N-terminal" evidence="1">
    <location>
        <begin position="14"/>
        <end position="89"/>
    </location>
</feature>
<accession>A0ABP7QA48</accession>
<gene>
    <name evidence="2" type="ORF">GCM10022407_25330</name>
</gene>
<dbReference type="EMBL" id="BAABDI010000017">
    <property type="protein sequence ID" value="GAA3979183.1"/>
    <property type="molecule type" value="Genomic_DNA"/>
</dbReference>
<dbReference type="PANTHER" id="PTHR30547:SF0">
    <property type="entry name" value="BLR8175 PROTEIN"/>
    <property type="match status" value="1"/>
</dbReference>
<comment type="caution">
    <text evidence="2">The sequence shown here is derived from an EMBL/GenBank/DDBJ whole genome shotgun (WGS) entry which is preliminary data.</text>
</comment>
<proteinExistence type="predicted"/>
<evidence type="ECO:0000313" key="3">
    <source>
        <dbReference type="Proteomes" id="UP001501556"/>
    </source>
</evidence>
<dbReference type="PANTHER" id="PTHR30547">
    <property type="entry name" value="UNCHARACTERIZED PROTEIN YHCG-RELATED"/>
    <property type="match status" value="1"/>
</dbReference>
<evidence type="ECO:0000259" key="1">
    <source>
        <dbReference type="Pfam" id="PF17761"/>
    </source>
</evidence>
<name>A0ABP7QA48_9BACT</name>
<sequence>MNLAPTDYHHLLTDIKQRVREAQYRALQQVNQQQMQLYWDLGRLIAERQQQHGWGKSIVETLARDLQTEFVGMSGFSSRNLWYMRDFYWSTAPMKFCNHWLQKSAGPSTCSS</sequence>
<evidence type="ECO:0000313" key="2">
    <source>
        <dbReference type="EMBL" id="GAA3979183.1"/>
    </source>
</evidence>
<reference evidence="3" key="1">
    <citation type="journal article" date="2019" name="Int. J. Syst. Evol. Microbiol.">
        <title>The Global Catalogue of Microorganisms (GCM) 10K type strain sequencing project: providing services to taxonomists for standard genome sequencing and annotation.</title>
        <authorList>
            <consortium name="The Broad Institute Genomics Platform"/>
            <consortium name="The Broad Institute Genome Sequencing Center for Infectious Disease"/>
            <person name="Wu L."/>
            <person name="Ma J."/>
        </authorList>
    </citation>
    <scope>NUCLEOTIDE SEQUENCE [LARGE SCALE GENOMIC DNA]</scope>
    <source>
        <strain evidence="3">JCM 17217</strain>
    </source>
</reference>
<dbReference type="InterPro" id="IPR041527">
    <property type="entry name" value="YhcG_N"/>
</dbReference>
<dbReference type="Pfam" id="PF17761">
    <property type="entry name" value="DUF1016_N"/>
    <property type="match status" value="1"/>
</dbReference>
<protein>
    <recommendedName>
        <fullName evidence="1">YhcG N-terminal domain-containing protein</fullName>
    </recommendedName>
</protein>
<dbReference type="InterPro" id="IPR053148">
    <property type="entry name" value="PD-DEXK-like_domain"/>
</dbReference>
<dbReference type="Proteomes" id="UP001501556">
    <property type="component" value="Unassembled WGS sequence"/>
</dbReference>
<organism evidence="2 3">
    <name type="scientific">Hymenobacter antarcticus</name>
    <dbReference type="NCBI Taxonomy" id="486270"/>
    <lineage>
        <taxon>Bacteria</taxon>
        <taxon>Pseudomonadati</taxon>
        <taxon>Bacteroidota</taxon>
        <taxon>Cytophagia</taxon>
        <taxon>Cytophagales</taxon>
        <taxon>Hymenobacteraceae</taxon>
        <taxon>Hymenobacter</taxon>
    </lineage>
</organism>
<keyword evidence="3" id="KW-1185">Reference proteome</keyword>